<name>A0AAD2FT79_9STRA</name>
<feature type="compositionally biased region" description="Basic residues" evidence="2">
    <location>
        <begin position="596"/>
        <end position="607"/>
    </location>
</feature>
<accession>A0AAD2FT79</accession>
<feature type="compositionally biased region" description="Polar residues" evidence="2">
    <location>
        <begin position="663"/>
        <end position="680"/>
    </location>
</feature>
<feature type="compositionally biased region" description="Basic and acidic residues" evidence="2">
    <location>
        <begin position="644"/>
        <end position="656"/>
    </location>
</feature>
<keyword evidence="4" id="KW-1185">Reference proteome</keyword>
<dbReference type="AlphaFoldDB" id="A0AAD2FT79"/>
<dbReference type="EMBL" id="CAKOGP040001803">
    <property type="protein sequence ID" value="CAJ1952398.1"/>
    <property type="molecule type" value="Genomic_DNA"/>
</dbReference>
<evidence type="ECO:0000256" key="2">
    <source>
        <dbReference type="SAM" id="MobiDB-lite"/>
    </source>
</evidence>
<protein>
    <submittedName>
        <fullName evidence="3">Uncharacterized protein</fullName>
    </submittedName>
</protein>
<keyword evidence="1" id="KW-0175">Coiled coil</keyword>
<evidence type="ECO:0000256" key="1">
    <source>
        <dbReference type="SAM" id="Coils"/>
    </source>
</evidence>
<gene>
    <name evidence="3" type="ORF">CYCCA115_LOCUS13533</name>
</gene>
<sequence>MTEGKTKPKSLLQTASSKKLGATKKALHVIQSNVRAPVKKIETVPRSDESKVSALTASVVEAVQPAMVREVGNLGEIDVPPPKKEIKKTSFDGPNFRSGKIKFGLGAARRITPQPKTVAHRLMKVPSGRRGVEVHRGIVISAPSPMSLDRIQVQYGQEKVLPESKQVLAEKEAKRRQQEREAREAQYQKAIDQVRKQLQSDAYNKHGEGFETQIDDFDPIQVIDAEREVLAAMIEQVGPSRDSPSHMAEARFLARKALASARNGKSRGGGDPMINFSTTRGVPVSEIMTGKKNNSDESISTIGNPHVKTNALVDSMDSSNGTAALMEHARSGACAINGERLKQHTGDMNCGALLVGAVLGGAVVGDNAEVNERNVPGAPSLDLDDDDVVDLTTKQDAARKQTRATSPRPEDRRIAVRSDRYSVPGAETSSMPLNGANLSSPRSMGGIDGELNATGSNRNGTINCVDMHPSAGVMCGAVPLYFMYKSQKDDDSIRASKMTAVVRSKNLEELQQKVEEAEDIAVNDSKKTPKSENAKNKQILDKDDAYWDTLSTIASTRGLDEKFAPAKANPAGPIPVEITAVNDKTDEKKEIDAPKPKKKKIKTKLKPKTPETMAVETVEATESNEKSNEKSNAKDTTPKASATRSERPKVDAEGKTGAEPIAPTSNENTNSLNAMPQNSTPKHKNNQKTINWEDEEVYKADTSKRRRGSVYDEEPPIEEDVPPPLGYKEEQELLSRTLQLSKDLLASLANDEGEPALNGKRHLSVETGPSFHETNTFASNEDFPIDVEKLLAEYGYGNDIDEEEVIPAPVNYSAPANYSQNEYRHSVLDESMDDSFRSPRTPQILSKLDVLRAQRAQALARFQHSKQFVAGEPSDINPEQLYDHEPMQSIGHEAQQRQPVRFFDPSMASPAVGSHHLMRIEEREEVESEASATPSKKAQDLRRQLDEALVASREIRRSQEKLGNELHTFKSRFSQRNGEIEDQALRAMRPIAGIRHGEI</sequence>
<comment type="caution">
    <text evidence="3">The sequence shown here is derived from an EMBL/GenBank/DDBJ whole genome shotgun (WGS) entry which is preliminary data.</text>
</comment>
<feature type="compositionally biased region" description="Basic and acidic residues" evidence="2">
    <location>
        <begin position="408"/>
        <end position="420"/>
    </location>
</feature>
<feature type="compositionally biased region" description="Basic and acidic residues" evidence="2">
    <location>
        <begin position="583"/>
        <end position="595"/>
    </location>
</feature>
<feature type="compositionally biased region" description="Basic and acidic residues" evidence="2">
    <location>
        <begin position="623"/>
        <end position="637"/>
    </location>
</feature>
<feature type="compositionally biased region" description="Polar residues" evidence="2">
    <location>
        <begin position="427"/>
        <end position="440"/>
    </location>
</feature>
<evidence type="ECO:0000313" key="4">
    <source>
        <dbReference type="Proteomes" id="UP001295423"/>
    </source>
</evidence>
<evidence type="ECO:0000313" key="3">
    <source>
        <dbReference type="EMBL" id="CAJ1952398.1"/>
    </source>
</evidence>
<feature type="region of interest" description="Disordered" evidence="2">
    <location>
        <begin position="394"/>
        <end position="440"/>
    </location>
</feature>
<feature type="compositionally biased region" description="Acidic residues" evidence="2">
    <location>
        <begin position="711"/>
        <end position="721"/>
    </location>
</feature>
<feature type="coiled-coil region" evidence="1">
    <location>
        <begin position="500"/>
        <end position="527"/>
    </location>
</feature>
<proteinExistence type="predicted"/>
<feature type="coiled-coil region" evidence="1">
    <location>
        <begin position="161"/>
        <end position="188"/>
    </location>
</feature>
<reference evidence="3" key="1">
    <citation type="submission" date="2023-08" db="EMBL/GenBank/DDBJ databases">
        <authorList>
            <person name="Audoor S."/>
            <person name="Bilcke G."/>
        </authorList>
    </citation>
    <scope>NUCLEOTIDE SEQUENCE</scope>
</reference>
<feature type="region of interest" description="Disordered" evidence="2">
    <location>
        <begin position="564"/>
        <end position="725"/>
    </location>
</feature>
<dbReference type="Proteomes" id="UP001295423">
    <property type="component" value="Unassembled WGS sequence"/>
</dbReference>
<feature type="region of interest" description="Disordered" evidence="2">
    <location>
        <begin position="751"/>
        <end position="774"/>
    </location>
</feature>
<feature type="compositionally biased region" description="Low complexity" evidence="2">
    <location>
        <begin position="610"/>
        <end position="621"/>
    </location>
</feature>
<organism evidence="3 4">
    <name type="scientific">Cylindrotheca closterium</name>
    <dbReference type="NCBI Taxonomy" id="2856"/>
    <lineage>
        <taxon>Eukaryota</taxon>
        <taxon>Sar</taxon>
        <taxon>Stramenopiles</taxon>
        <taxon>Ochrophyta</taxon>
        <taxon>Bacillariophyta</taxon>
        <taxon>Bacillariophyceae</taxon>
        <taxon>Bacillariophycidae</taxon>
        <taxon>Bacillariales</taxon>
        <taxon>Bacillariaceae</taxon>
        <taxon>Cylindrotheca</taxon>
    </lineage>
</organism>